<proteinExistence type="predicted"/>
<name>A0A6M3MH89_9ZZZZ</name>
<evidence type="ECO:0000256" key="1">
    <source>
        <dbReference type="SAM" id="Coils"/>
    </source>
</evidence>
<reference evidence="3" key="1">
    <citation type="submission" date="2020-03" db="EMBL/GenBank/DDBJ databases">
        <title>The deep terrestrial virosphere.</title>
        <authorList>
            <person name="Holmfeldt K."/>
            <person name="Nilsson E."/>
            <person name="Simone D."/>
            <person name="Lopez-Fernandez M."/>
            <person name="Wu X."/>
            <person name="de Brujin I."/>
            <person name="Lundin D."/>
            <person name="Andersson A."/>
            <person name="Bertilsson S."/>
            <person name="Dopson M."/>
        </authorList>
    </citation>
    <scope>NUCLEOTIDE SEQUENCE</scope>
    <source>
        <strain evidence="2">MM171A00331</strain>
        <strain evidence="3">MM171B00210</strain>
    </source>
</reference>
<dbReference type="AlphaFoldDB" id="A0A6M3MH89"/>
<sequence>MVKARPGWTYLNVPMPDEEHDTLKKMAGGRKWRTFFKQIQDDARKAAEINQELREKIEFKDEQIKRLESDLRGG</sequence>
<keyword evidence="1" id="KW-0175">Coiled coil</keyword>
<evidence type="ECO:0000313" key="2">
    <source>
        <dbReference type="EMBL" id="QJB00612.1"/>
    </source>
</evidence>
<accession>A0A6M3MH89</accession>
<feature type="coiled-coil region" evidence="1">
    <location>
        <begin position="36"/>
        <end position="70"/>
    </location>
</feature>
<dbReference type="EMBL" id="MT143889">
    <property type="protein sequence ID" value="QJB04736.1"/>
    <property type="molecule type" value="Genomic_DNA"/>
</dbReference>
<organism evidence="3">
    <name type="scientific">viral metagenome</name>
    <dbReference type="NCBI Taxonomy" id="1070528"/>
    <lineage>
        <taxon>unclassified sequences</taxon>
        <taxon>metagenomes</taxon>
        <taxon>organismal metagenomes</taxon>
    </lineage>
</organism>
<evidence type="ECO:0000313" key="3">
    <source>
        <dbReference type="EMBL" id="QJB04736.1"/>
    </source>
</evidence>
<dbReference type="EMBL" id="MT143697">
    <property type="protein sequence ID" value="QJB00612.1"/>
    <property type="molecule type" value="Genomic_DNA"/>
</dbReference>
<protein>
    <submittedName>
        <fullName evidence="3">Uncharacterized protein</fullName>
    </submittedName>
</protein>
<gene>
    <name evidence="2" type="ORF">MM171A00331_0029</name>
    <name evidence="3" type="ORF">MM171B00210_0047</name>
</gene>